<accession>A0A0C2YTL4</accession>
<reference evidence="2" key="2">
    <citation type="submission" date="2015-01" db="EMBL/GenBank/DDBJ databases">
        <title>Evolutionary Origins and Diversification of the Mycorrhizal Mutualists.</title>
        <authorList>
            <consortium name="DOE Joint Genome Institute"/>
            <consortium name="Mycorrhizal Genomics Consortium"/>
            <person name="Kohler A."/>
            <person name="Kuo A."/>
            <person name="Nagy L.G."/>
            <person name="Floudas D."/>
            <person name="Copeland A."/>
            <person name="Barry K.W."/>
            <person name="Cichocki N."/>
            <person name="Veneault-Fourrey C."/>
            <person name="LaButti K."/>
            <person name="Lindquist E.A."/>
            <person name="Lipzen A."/>
            <person name="Lundell T."/>
            <person name="Morin E."/>
            <person name="Murat C."/>
            <person name="Riley R."/>
            <person name="Ohm R."/>
            <person name="Sun H."/>
            <person name="Tunlid A."/>
            <person name="Henrissat B."/>
            <person name="Grigoriev I.V."/>
            <person name="Hibbett D.S."/>
            <person name="Martin F."/>
        </authorList>
    </citation>
    <scope>NUCLEOTIDE SEQUENCE [LARGE SCALE GENOMIC DNA]</scope>
    <source>
        <strain evidence="2">Foug A</strain>
    </source>
</reference>
<proteinExistence type="predicted"/>
<dbReference type="HOGENOM" id="CLU_2997771_0_0_1"/>
<name>A0A0C2YTL4_9AGAM</name>
<protein>
    <submittedName>
        <fullName evidence="1">Uncharacterized protein</fullName>
    </submittedName>
</protein>
<gene>
    <name evidence="1" type="ORF">SCLCIDRAFT_1223272</name>
</gene>
<sequence length="57" mass="6088">METISYPVEEETGGGSGINYCVIAGPFHRGCHDRYLGDPSIAPPEIPVPLQRCKAAS</sequence>
<dbReference type="AlphaFoldDB" id="A0A0C2YTL4"/>
<dbReference type="InParanoid" id="A0A0C2YTL4"/>
<organism evidence="1 2">
    <name type="scientific">Scleroderma citrinum Foug A</name>
    <dbReference type="NCBI Taxonomy" id="1036808"/>
    <lineage>
        <taxon>Eukaryota</taxon>
        <taxon>Fungi</taxon>
        <taxon>Dikarya</taxon>
        <taxon>Basidiomycota</taxon>
        <taxon>Agaricomycotina</taxon>
        <taxon>Agaricomycetes</taxon>
        <taxon>Agaricomycetidae</taxon>
        <taxon>Boletales</taxon>
        <taxon>Sclerodermatineae</taxon>
        <taxon>Sclerodermataceae</taxon>
        <taxon>Scleroderma</taxon>
    </lineage>
</organism>
<dbReference type="EMBL" id="KN822193">
    <property type="protein sequence ID" value="KIM53008.1"/>
    <property type="molecule type" value="Genomic_DNA"/>
</dbReference>
<dbReference type="Proteomes" id="UP000053989">
    <property type="component" value="Unassembled WGS sequence"/>
</dbReference>
<evidence type="ECO:0000313" key="2">
    <source>
        <dbReference type="Proteomes" id="UP000053989"/>
    </source>
</evidence>
<keyword evidence="2" id="KW-1185">Reference proteome</keyword>
<reference evidence="1 2" key="1">
    <citation type="submission" date="2014-04" db="EMBL/GenBank/DDBJ databases">
        <authorList>
            <consortium name="DOE Joint Genome Institute"/>
            <person name="Kuo A."/>
            <person name="Kohler A."/>
            <person name="Nagy L.G."/>
            <person name="Floudas D."/>
            <person name="Copeland A."/>
            <person name="Barry K.W."/>
            <person name="Cichocki N."/>
            <person name="Veneault-Fourrey C."/>
            <person name="LaButti K."/>
            <person name="Lindquist E.A."/>
            <person name="Lipzen A."/>
            <person name="Lundell T."/>
            <person name="Morin E."/>
            <person name="Murat C."/>
            <person name="Sun H."/>
            <person name="Tunlid A."/>
            <person name="Henrissat B."/>
            <person name="Grigoriev I.V."/>
            <person name="Hibbett D.S."/>
            <person name="Martin F."/>
            <person name="Nordberg H.P."/>
            <person name="Cantor M.N."/>
            <person name="Hua S.X."/>
        </authorList>
    </citation>
    <scope>NUCLEOTIDE SEQUENCE [LARGE SCALE GENOMIC DNA]</scope>
    <source>
        <strain evidence="1 2">Foug A</strain>
    </source>
</reference>
<evidence type="ECO:0000313" key="1">
    <source>
        <dbReference type="EMBL" id="KIM53008.1"/>
    </source>
</evidence>